<keyword evidence="3 5" id="KW-0378">Hydrolase</keyword>
<keyword evidence="7" id="KW-0812">Transmembrane</keyword>
<evidence type="ECO:0000313" key="10">
    <source>
        <dbReference type="Proteomes" id="UP000178240"/>
    </source>
</evidence>
<evidence type="ECO:0000313" key="9">
    <source>
        <dbReference type="EMBL" id="OGY46107.1"/>
    </source>
</evidence>
<feature type="active site" description="Charge relay system" evidence="5">
    <location>
        <position position="241"/>
    </location>
</feature>
<accession>A0A1G1Y3H3</accession>
<dbReference type="PROSITE" id="PS51892">
    <property type="entry name" value="SUBTILASE"/>
    <property type="match status" value="1"/>
</dbReference>
<evidence type="ECO:0000256" key="3">
    <source>
        <dbReference type="ARBA" id="ARBA00022801"/>
    </source>
</evidence>
<evidence type="ECO:0000256" key="7">
    <source>
        <dbReference type="SAM" id="Phobius"/>
    </source>
</evidence>
<name>A0A1G1Y3H3_9BACT</name>
<dbReference type="Proteomes" id="UP000178240">
    <property type="component" value="Unassembled WGS sequence"/>
</dbReference>
<dbReference type="Gene3D" id="3.40.50.200">
    <property type="entry name" value="Peptidase S8/S53 domain"/>
    <property type="match status" value="1"/>
</dbReference>
<evidence type="ECO:0000256" key="2">
    <source>
        <dbReference type="ARBA" id="ARBA00022670"/>
    </source>
</evidence>
<comment type="caution">
    <text evidence="9">The sequence shown here is derived from an EMBL/GenBank/DDBJ whole genome shotgun (WGS) entry which is preliminary data.</text>
</comment>
<dbReference type="PANTHER" id="PTHR43806:SF11">
    <property type="entry name" value="CEREVISIN-RELATED"/>
    <property type="match status" value="1"/>
</dbReference>
<dbReference type="STRING" id="1797535.A2744_01965"/>
<evidence type="ECO:0000256" key="5">
    <source>
        <dbReference type="PROSITE-ProRule" id="PRU01240"/>
    </source>
</evidence>
<dbReference type="InterPro" id="IPR023827">
    <property type="entry name" value="Peptidase_S8_Asp-AS"/>
</dbReference>
<evidence type="ECO:0000259" key="8">
    <source>
        <dbReference type="Pfam" id="PF00082"/>
    </source>
</evidence>
<evidence type="ECO:0000256" key="6">
    <source>
        <dbReference type="RuleBase" id="RU003355"/>
    </source>
</evidence>
<dbReference type="PROSITE" id="PS00136">
    <property type="entry name" value="SUBTILASE_ASP"/>
    <property type="match status" value="1"/>
</dbReference>
<keyword evidence="7" id="KW-1133">Transmembrane helix</keyword>
<proteinExistence type="inferred from homology"/>
<dbReference type="GO" id="GO:0004252">
    <property type="term" value="F:serine-type endopeptidase activity"/>
    <property type="evidence" value="ECO:0007669"/>
    <property type="project" value="UniProtKB-UniRule"/>
</dbReference>
<feature type="active site" description="Charge relay system" evidence="5">
    <location>
        <position position="309"/>
    </location>
</feature>
<dbReference type="GO" id="GO:0006508">
    <property type="term" value="P:proteolysis"/>
    <property type="evidence" value="ECO:0007669"/>
    <property type="project" value="UniProtKB-KW"/>
</dbReference>
<keyword evidence="4 5" id="KW-0720">Serine protease</keyword>
<dbReference type="InterPro" id="IPR000209">
    <property type="entry name" value="Peptidase_S8/S53_dom"/>
</dbReference>
<feature type="active site" description="Charge relay system" evidence="5">
    <location>
        <position position="483"/>
    </location>
</feature>
<dbReference type="Gene3D" id="2.130.10.130">
    <property type="entry name" value="Integrin alpha, N-terminal"/>
    <property type="match status" value="2"/>
</dbReference>
<organism evidence="9 10">
    <name type="scientific">Candidatus Buchananbacteria bacterium RIFCSPHIGHO2_01_FULL_44_11</name>
    <dbReference type="NCBI Taxonomy" id="1797535"/>
    <lineage>
        <taxon>Bacteria</taxon>
        <taxon>Candidatus Buchananiibacteriota</taxon>
    </lineage>
</organism>
<dbReference type="InterPro" id="IPR036852">
    <property type="entry name" value="Peptidase_S8/S53_dom_sf"/>
</dbReference>
<sequence length="1472" mass="159414">MGYRQVEVVTATKVGIIVKMTILATAVSTAVIGGLFVSSMAVGLNSIAISEVGGFRMAAVNLSKEKTEKEQVDYDKLPRYVPGEIIVKFKDTTLTNDILKNNKLSAKTLATGDSNLDKLFSEYGIESAEKVLRTSISDQNKLIEQSRLVKFKSPKLKNNAILHQEERVKNLEQGKKIDDLDNLTQDFINKIKKNSKVEYAEPNYIFNVSNSSPCYSSETKQLEAHRSGVTGNHSVKIAIVDTGVDSTHEDLAANVIPGYDFVNIDFDYWSTVPGVSLNTGGGNCSPTTPQYCLDDYFSLDSDPADKNGHGTHVAGIAAALDNTFGITGVCPGCSILPVRAGFSIKFNNYIIGTLENDDIYNAIIYATDHGANVINMSFGGSFSDLQQEAIQYAYAKGVTLVAAAGNFRTDDKTNSYPAAFDDVLAVSALGDWFGAAPGEKSCYGADFSNYGSWVDVAAPGSWVKSTVPKSLESSGYAHKSGTSMASPYVAGQAGLILSKYPGLSPKKVANLIELTANPNKITYDRSHFFGSGVIDVYNSVTESIALASDSDIGISHPLDNIIVNSSIIIDGRVQGSRYKLEYSTNPYNNSWSSIVPWSTITNPNFSVTWDPSSVHLAVGKFYVKLTAEDISGGLNTSYLTLFNQGLGWPKFFYTTLGVEAHPTVTKLSTSSNKKILIISLSGNPLYGVPASVSQFDFFGNTVIAFPSVVGFNLYGNQLVVGDINNDGEDELVIAGNPSGWSPNTGGWVIEAHSKTGGLLWRRSDITGAAAAYITIEDLDNDKKTEILYNHYILNGSTGTNYKNFVPTKIPSSGLSDMSSYHLAIDTNGDSKKEIIYGDYSNSSSSLNALSVSDQGSSIVWSTTLSSQVITSIVSGDINNDGWPEIMVGTMDLDTSNLPSAFLYILDRNGHIVSRIELSGPGASNDGTRYTKVRLALADLDASGNLEIIATYFNQIFIISNGTISKVIANGKVGEDNNIEGLAIADVNNDNFPEIVVNYEVLLADNELSGISIWDRQGGLMDSRIYPYNDWGANPVISDLNGDGKLEIIVHSRTNSLNSKGLVDIWSLPLSYNPTKMDWPMLQRNFQHTGVYPLPSRVTFTQPTVATQTIPGVSMSVTWIGPDFPASQTGQLYLFDATANTMITSPYQDYIDRTPPTTVNSWNLLLSGGSFNPTLRNNLPMGSYKFVFADDPPISTIYGTSPVFTVGPYVTISQPTANSLVSAGKSMQVSWTDHGFAQNQTGYGLSSADTGFLYLYNATTNTMVVNPYQDYINRGYTNQNPLNGWNLYLYGVSFNPTLRNDLLAGYYKYVMTDLAGKIVGVSPRFYVSAYVPPTCTSNWSCAAWDQCSSSGTQTRTCIDANKCPTPTNQPAPSQSCTYVTLSGFSCLQGETTYKGEEATYNGSTCADINSQNYPSDAYGPCQYGSLGSCAWDYETETCINNCQNLEDYDSCINANENPEDPTWCIPASTPPPP</sequence>
<dbReference type="InterPro" id="IPR028994">
    <property type="entry name" value="Integrin_alpha_N"/>
</dbReference>
<protein>
    <recommendedName>
        <fullName evidence="8">Peptidase S8/S53 domain-containing protein</fullName>
    </recommendedName>
</protein>
<feature type="transmembrane region" description="Helical" evidence="7">
    <location>
        <begin position="21"/>
        <end position="42"/>
    </location>
</feature>
<evidence type="ECO:0000256" key="1">
    <source>
        <dbReference type="ARBA" id="ARBA00011073"/>
    </source>
</evidence>
<dbReference type="SUPFAM" id="SSF69318">
    <property type="entry name" value="Integrin alpha N-terminal domain"/>
    <property type="match status" value="1"/>
</dbReference>
<dbReference type="Pfam" id="PF00082">
    <property type="entry name" value="Peptidase_S8"/>
    <property type="match status" value="1"/>
</dbReference>
<evidence type="ECO:0000256" key="4">
    <source>
        <dbReference type="ARBA" id="ARBA00022825"/>
    </source>
</evidence>
<feature type="domain" description="Peptidase S8/S53" evidence="8">
    <location>
        <begin position="234"/>
        <end position="519"/>
    </location>
</feature>
<dbReference type="SUPFAM" id="SSF52743">
    <property type="entry name" value="Subtilisin-like"/>
    <property type="match status" value="1"/>
</dbReference>
<dbReference type="InterPro" id="IPR023828">
    <property type="entry name" value="Peptidase_S8_Ser-AS"/>
</dbReference>
<dbReference type="InterPro" id="IPR050131">
    <property type="entry name" value="Peptidase_S8_subtilisin-like"/>
</dbReference>
<keyword evidence="2 5" id="KW-0645">Protease</keyword>
<reference evidence="9 10" key="1">
    <citation type="journal article" date="2016" name="Nat. Commun.">
        <title>Thousands of microbial genomes shed light on interconnected biogeochemical processes in an aquifer system.</title>
        <authorList>
            <person name="Anantharaman K."/>
            <person name="Brown C.T."/>
            <person name="Hug L.A."/>
            <person name="Sharon I."/>
            <person name="Castelle C.J."/>
            <person name="Probst A.J."/>
            <person name="Thomas B.C."/>
            <person name="Singh A."/>
            <person name="Wilkins M.J."/>
            <person name="Karaoz U."/>
            <person name="Brodie E.L."/>
            <person name="Williams K.H."/>
            <person name="Hubbard S.S."/>
            <person name="Banfield J.F."/>
        </authorList>
    </citation>
    <scope>NUCLEOTIDE SEQUENCE [LARGE SCALE GENOMIC DNA]</scope>
</reference>
<keyword evidence="7" id="KW-0472">Membrane</keyword>
<comment type="similarity">
    <text evidence="1 5 6">Belongs to the peptidase S8 family.</text>
</comment>
<dbReference type="PROSITE" id="PS00137">
    <property type="entry name" value="SUBTILASE_HIS"/>
    <property type="match status" value="1"/>
</dbReference>
<dbReference type="PRINTS" id="PR00723">
    <property type="entry name" value="SUBTILISIN"/>
</dbReference>
<gene>
    <name evidence="9" type="ORF">A2744_01965</name>
</gene>
<dbReference type="InterPro" id="IPR015500">
    <property type="entry name" value="Peptidase_S8_subtilisin-rel"/>
</dbReference>
<dbReference type="EMBL" id="MHIE01000007">
    <property type="protein sequence ID" value="OGY46107.1"/>
    <property type="molecule type" value="Genomic_DNA"/>
</dbReference>
<dbReference type="PANTHER" id="PTHR43806">
    <property type="entry name" value="PEPTIDASE S8"/>
    <property type="match status" value="1"/>
</dbReference>
<dbReference type="PROSITE" id="PS00138">
    <property type="entry name" value="SUBTILASE_SER"/>
    <property type="match status" value="1"/>
</dbReference>
<dbReference type="InterPro" id="IPR022398">
    <property type="entry name" value="Peptidase_S8_His-AS"/>
</dbReference>